<dbReference type="Gene3D" id="3.40.50.410">
    <property type="entry name" value="von Willebrand factor, type A domain"/>
    <property type="match status" value="1"/>
</dbReference>
<dbReference type="RefSeq" id="WP_194538757.1">
    <property type="nucleotide sequence ID" value="NZ_JACEFB010000010.1"/>
</dbReference>
<evidence type="ECO:0000313" key="4">
    <source>
        <dbReference type="Proteomes" id="UP000542342"/>
    </source>
</evidence>
<name>A0A7V8VFV2_9BACT</name>
<dbReference type="PANTHER" id="PTHR23159">
    <property type="entry name" value="CENTROSOMAL PROTEIN 2"/>
    <property type="match status" value="1"/>
</dbReference>
<gene>
    <name evidence="3" type="ORF">H0921_12790</name>
</gene>
<keyword evidence="4" id="KW-1185">Reference proteome</keyword>
<accession>A0A7V8VFV2</accession>
<dbReference type="PANTHER" id="PTHR23159:SF31">
    <property type="entry name" value="CENTROSOME-ASSOCIATED PROTEIN CEP250 ISOFORM X1"/>
    <property type="match status" value="1"/>
</dbReference>
<protein>
    <submittedName>
        <fullName evidence="3">VWA domain-containing protein</fullName>
    </submittedName>
</protein>
<feature type="domain" description="VWFA" evidence="2">
    <location>
        <begin position="280"/>
        <end position="465"/>
    </location>
</feature>
<dbReference type="Pfam" id="PF13519">
    <property type="entry name" value="VWA_2"/>
    <property type="match status" value="1"/>
</dbReference>
<feature type="coiled-coil region" evidence="1">
    <location>
        <begin position="37"/>
        <end position="268"/>
    </location>
</feature>
<organism evidence="3 4">
    <name type="scientific">Thermogemmata fonticola</name>
    <dbReference type="NCBI Taxonomy" id="2755323"/>
    <lineage>
        <taxon>Bacteria</taxon>
        <taxon>Pseudomonadati</taxon>
        <taxon>Planctomycetota</taxon>
        <taxon>Planctomycetia</taxon>
        <taxon>Gemmatales</taxon>
        <taxon>Gemmataceae</taxon>
        <taxon>Thermogemmata</taxon>
    </lineage>
</organism>
<evidence type="ECO:0000259" key="2">
    <source>
        <dbReference type="SMART" id="SM00327"/>
    </source>
</evidence>
<reference evidence="3 4" key="1">
    <citation type="submission" date="2020-07" db="EMBL/GenBank/DDBJ databases">
        <title>Thermogemmata thermophila gen. nov., sp. nov., a novel moderate thermophilic planctomycete from a Kamchatka hot spring.</title>
        <authorList>
            <person name="Elcheninov A.G."/>
            <person name="Podosokorskaya O.A."/>
            <person name="Kovaleva O.L."/>
            <person name="Novikov A."/>
            <person name="Bonch-Osmolovskaya E.A."/>
            <person name="Toshchakov S.V."/>
            <person name="Kublanov I.V."/>
        </authorList>
    </citation>
    <scope>NUCLEOTIDE SEQUENCE [LARGE SCALE GENOMIC DNA]</scope>
    <source>
        <strain evidence="3 4">2918</strain>
    </source>
</reference>
<comment type="caution">
    <text evidence="3">The sequence shown here is derived from an EMBL/GenBank/DDBJ whole genome shotgun (WGS) entry which is preliminary data.</text>
</comment>
<evidence type="ECO:0000256" key="1">
    <source>
        <dbReference type="SAM" id="Coils"/>
    </source>
</evidence>
<dbReference type="SUPFAM" id="SSF53300">
    <property type="entry name" value="vWA-like"/>
    <property type="match status" value="1"/>
</dbReference>
<dbReference type="InterPro" id="IPR002035">
    <property type="entry name" value="VWF_A"/>
</dbReference>
<dbReference type="EMBL" id="JACEFB010000010">
    <property type="protein sequence ID" value="MBA2227037.1"/>
    <property type="molecule type" value="Genomic_DNA"/>
</dbReference>
<dbReference type="AlphaFoldDB" id="A0A7V8VFV2"/>
<evidence type="ECO:0000313" key="3">
    <source>
        <dbReference type="EMBL" id="MBA2227037.1"/>
    </source>
</evidence>
<dbReference type="CDD" id="cd00198">
    <property type="entry name" value="vWFA"/>
    <property type="match status" value="1"/>
</dbReference>
<proteinExistence type="predicted"/>
<dbReference type="InterPro" id="IPR036465">
    <property type="entry name" value="vWFA_dom_sf"/>
</dbReference>
<dbReference type="SMART" id="SM00327">
    <property type="entry name" value="VWA"/>
    <property type="match status" value="1"/>
</dbReference>
<keyword evidence="1" id="KW-0175">Coiled coil</keyword>
<dbReference type="Proteomes" id="UP000542342">
    <property type="component" value="Unassembled WGS sequence"/>
</dbReference>
<sequence>MRIRHKVPTLVSMWMLDVFCCALGCVTLLFLINSRMASDAADTNRNALTELAKLKQRYSELVTNYESEKAAWEENRRRLFQELDSLRQDKEDLSRHLALLKKEVQSLQAQRDADRLALADAEKNLRTTQQQLTILQTQSLRSEELLRKKQKETDDLQQRIQTLQTTQDDLQRLLRVKDDEMTMLSRQLANMKKQLHDLEVLQTALRQERDAARTATEQAVKKAEMELQAAQTRIRDLTQRLEAAQTTIIDLQGQKARLADRFDQLQKSMENRFAGIVTTGQRVVFIVDISGSMAKKDTNTVDPNKWPLVVETVGKVMRSIVGLKEYQVIIFSSSARWLFHDEGNWRAFRGEESVKEVIDALLKTQPYDDTNLYAAFELAFTLRSKGLDTIYLFSDGLPTSGPGLSPADISRQPPLSELERSDKLSRHLLSTLRDQWNRPDAAQSRVRIHSVGFYFESPELGAFLWTLARDNDGSFVGMSKP</sequence>